<dbReference type="EMBL" id="CP049863">
    <property type="protein sequence ID" value="QIK62360.1"/>
    <property type="molecule type" value="Genomic_DNA"/>
</dbReference>
<accession>A0A6G7XCM6</accession>
<reference evidence="1 2" key="1">
    <citation type="submission" date="2020-03" db="EMBL/GenBank/DDBJ databases">
        <title>Leucobacter sp. nov., isolated from beetles.</title>
        <authorList>
            <person name="Hyun D.-W."/>
            <person name="Bae J.-W."/>
        </authorList>
    </citation>
    <scope>NUCLEOTIDE SEQUENCE [LARGE SCALE GENOMIC DNA]</scope>
    <source>
        <strain evidence="1 2">HDW9C</strain>
    </source>
</reference>
<dbReference type="AlphaFoldDB" id="A0A6G7XCM6"/>
<dbReference type="KEGG" id="lvi:G7068_03395"/>
<sequence>MSNTPMEASDIENEIAKALIYEADLTTKGAPNGFEIDTVGPLDGDQIPVSGWCSRGGKRYYFAASLVIAVEEYDTIPKKE</sequence>
<proteinExistence type="predicted"/>
<evidence type="ECO:0000313" key="1">
    <source>
        <dbReference type="EMBL" id="QIK62360.1"/>
    </source>
</evidence>
<protein>
    <submittedName>
        <fullName evidence="1">Uncharacterized protein</fullName>
    </submittedName>
</protein>
<keyword evidence="2" id="KW-1185">Reference proteome</keyword>
<dbReference type="RefSeq" id="WP_166288887.1">
    <property type="nucleotide sequence ID" value="NZ_CP049863.1"/>
</dbReference>
<evidence type="ECO:0000313" key="2">
    <source>
        <dbReference type="Proteomes" id="UP000502677"/>
    </source>
</evidence>
<gene>
    <name evidence="1" type="ORF">G7068_03395</name>
</gene>
<organism evidence="1 2">
    <name type="scientific">Leucobacter viscericola</name>
    <dbReference type="NCBI Taxonomy" id="2714935"/>
    <lineage>
        <taxon>Bacteria</taxon>
        <taxon>Bacillati</taxon>
        <taxon>Actinomycetota</taxon>
        <taxon>Actinomycetes</taxon>
        <taxon>Micrococcales</taxon>
        <taxon>Microbacteriaceae</taxon>
        <taxon>Leucobacter</taxon>
    </lineage>
</organism>
<name>A0A6G7XCM6_9MICO</name>
<dbReference type="Proteomes" id="UP000502677">
    <property type="component" value="Chromosome"/>
</dbReference>